<name>A0A383DAB7_9ZZZZ</name>
<gene>
    <name evidence="1" type="ORF">METZ01_LOCUS494321</name>
</gene>
<dbReference type="PROSITE" id="PS51257">
    <property type="entry name" value="PROKAR_LIPOPROTEIN"/>
    <property type="match status" value="1"/>
</dbReference>
<proteinExistence type="predicted"/>
<sequence length="62" mass="6868">MKKLSILLSIYIFILLTGCTSTCMEYRSATTAARSEKNLKRAEEWGLKALEAPECSPANNSL</sequence>
<dbReference type="AlphaFoldDB" id="A0A383DAB7"/>
<dbReference type="EMBL" id="UINC01215670">
    <property type="protein sequence ID" value="SVE41467.1"/>
    <property type="molecule type" value="Genomic_DNA"/>
</dbReference>
<accession>A0A383DAB7</accession>
<reference evidence="1" key="1">
    <citation type="submission" date="2018-05" db="EMBL/GenBank/DDBJ databases">
        <authorList>
            <person name="Lanie J.A."/>
            <person name="Ng W.-L."/>
            <person name="Kazmierczak K.M."/>
            <person name="Andrzejewski T.M."/>
            <person name="Davidsen T.M."/>
            <person name="Wayne K.J."/>
            <person name="Tettelin H."/>
            <person name="Glass J.I."/>
            <person name="Rusch D."/>
            <person name="Podicherti R."/>
            <person name="Tsui H.-C.T."/>
            <person name="Winkler M.E."/>
        </authorList>
    </citation>
    <scope>NUCLEOTIDE SEQUENCE</scope>
</reference>
<organism evidence="1">
    <name type="scientific">marine metagenome</name>
    <dbReference type="NCBI Taxonomy" id="408172"/>
    <lineage>
        <taxon>unclassified sequences</taxon>
        <taxon>metagenomes</taxon>
        <taxon>ecological metagenomes</taxon>
    </lineage>
</organism>
<feature type="non-terminal residue" evidence="1">
    <location>
        <position position="62"/>
    </location>
</feature>
<protein>
    <submittedName>
        <fullName evidence="1">Uncharacterized protein</fullName>
    </submittedName>
</protein>
<evidence type="ECO:0000313" key="1">
    <source>
        <dbReference type="EMBL" id="SVE41467.1"/>
    </source>
</evidence>